<dbReference type="GO" id="GO:0005634">
    <property type="term" value="C:nucleus"/>
    <property type="evidence" value="ECO:0007669"/>
    <property type="project" value="InterPro"/>
</dbReference>
<dbReference type="PANTHER" id="PTHR12046">
    <property type="entry name" value="HISTONE ACETYLTRANSFERASE TYPE B CATALYTIC SUBUNIT"/>
    <property type="match status" value="1"/>
</dbReference>
<keyword evidence="4" id="KW-0012">Acyltransferase</keyword>
<feature type="region of interest" description="Disordered" evidence="6">
    <location>
        <begin position="42"/>
        <end position="61"/>
    </location>
</feature>
<dbReference type="OrthoDB" id="10253098at2759"/>
<feature type="domain" description="Histone acetyl transferase HAT1 N-terminal" evidence="7">
    <location>
        <begin position="64"/>
        <end position="223"/>
    </location>
</feature>
<evidence type="ECO:0000256" key="5">
    <source>
        <dbReference type="ARBA" id="ARBA00048017"/>
    </source>
</evidence>
<evidence type="ECO:0000259" key="7">
    <source>
        <dbReference type="Pfam" id="PF10394"/>
    </source>
</evidence>
<gene>
    <name evidence="8" type="ORF">MICPUCDRAFT_50150</name>
</gene>
<evidence type="ECO:0000313" key="8">
    <source>
        <dbReference type="EMBL" id="EEH60729.1"/>
    </source>
</evidence>
<dbReference type="STRING" id="564608.C1MHE7"/>
<dbReference type="EMBL" id="GG663735">
    <property type="protein sequence ID" value="EEH60729.1"/>
    <property type="molecule type" value="Genomic_DNA"/>
</dbReference>
<dbReference type="Pfam" id="PF10394">
    <property type="entry name" value="Hat1_N"/>
    <property type="match status" value="1"/>
</dbReference>
<dbReference type="InterPro" id="IPR016181">
    <property type="entry name" value="Acyl_CoA_acyltransferase"/>
</dbReference>
<evidence type="ECO:0000256" key="6">
    <source>
        <dbReference type="SAM" id="MobiDB-lite"/>
    </source>
</evidence>
<dbReference type="InterPro" id="IPR037113">
    <property type="entry name" value="Hat1_N_sf"/>
</dbReference>
<dbReference type="CDD" id="cd04301">
    <property type="entry name" value="NAT_SF"/>
    <property type="match status" value="1"/>
</dbReference>
<organism evidence="9">
    <name type="scientific">Micromonas pusilla (strain CCMP1545)</name>
    <name type="common">Picoplanktonic green alga</name>
    <dbReference type="NCBI Taxonomy" id="564608"/>
    <lineage>
        <taxon>Eukaryota</taxon>
        <taxon>Viridiplantae</taxon>
        <taxon>Chlorophyta</taxon>
        <taxon>Mamiellophyceae</taxon>
        <taxon>Mamiellales</taxon>
        <taxon>Mamiellaceae</taxon>
        <taxon>Micromonas</taxon>
    </lineage>
</organism>
<dbReference type="RefSeq" id="XP_003055477.1">
    <property type="nucleotide sequence ID" value="XM_003055431.1"/>
</dbReference>
<dbReference type="GO" id="GO:0031509">
    <property type="term" value="P:subtelomeric heterochromatin formation"/>
    <property type="evidence" value="ECO:0007669"/>
    <property type="project" value="InterPro"/>
</dbReference>
<dbReference type="InterPro" id="IPR019467">
    <property type="entry name" value="Hat1_N"/>
</dbReference>
<evidence type="ECO:0000256" key="1">
    <source>
        <dbReference type="ARBA" id="ARBA00010543"/>
    </source>
</evidence>
<evidence type="ECO:0000256" key="2">
    <source>
        <dbReference type="ARBA" id="ARBA00013184"/>
    </source>
</evidence>
<name>C1MHE7_MICPC</name>
<evidence type="ECO:0000256" key="4">
    <source>
        <dbReference type="ARBA" id="ARBA00023315"/>
    </source>
</evidence>
<dbReference type="GeneID" id="9680324"/>
<protein>
    <recommendedName>
        <fullName evidence="2">histone acetyltransferase</fullName>
        <ecNumber evidence="2">2.3.1.48</ecNumber>
    </recommendedName>
</protein>
<comment type="similarity">
    <text evidence="1">Belongs to the HAT1 family.</text>
</comment>
<dbReference type="GO" id="GO:0004402">
    <property type="term" value="F:histone acetyltransferase activity"/>
    <property type="evidence" value="ECO:0007669"/>
    <property type="project" value="InterPro"/>
</dbReference>
<proteinExistence type="inferred from homology"/>
<keyword evidence="3" id="KW-0808">Transferase</keyword>
<sequence length="492" mass="53271">MASTIEEQIEAKRRKLEAKMTGGAPPSAVPSAVAPPAPVVAVSTPTPAAAEPPAAASEEPANPFVCDANDVVTFRLVSSAEEMTTAEAFEPEFTHQIFREDETIFGYKDLRVNVYATAGTFRTYVEVTYSEKVKSTLNPADDVVAALRKHFGDEMLVDRDAFLAALAKDASAPIPGGGGEVVSRWTADGDDEHECTVRVFKLADEDVYPWHARFEPFTLFYIDGASAIDTEDEKWLLFATIRASKKNPNDWTLTAFATAYQFYVYPDKTRTRLSQIVVLPPFQRKGLGGKILEAMRVNAASKGHKDVTVEDPTPQLQRLRDVSDVRALIAIPEVMTAVQRCAAKASTLSDGDGKAGIAALELPSDVAELARAKLCLCAPQMRRCWEALLFMTAKKAGAPDTSPAARAFTELVVRRLKALHCADARRDAGKKRVYPTAGSAVGFVMTFGSGAGGQGVDMEEDAEGKADPAEVLAEYFHETMSNLNWLASAVKL</sequence>
<dbReference type="eggNOG" id="KOG2696">
    <property type="taxonomic scope" value="Eukaryota"/>
</dbReference>
<keyword evidence="9" id="KW-1185">Reference proteome</keyword>
<dbReference type="Gene3D" id="3.40.630.30">
    <property type="match status" value="1"/>
</dbReference>
<evidence type="ECO:0000256" key="3">
    <source>
        <dbReference type="ARBA" id="ARBA00022679"/>
    </source>
</evidence>
<dbReference type="KEGG" id="mpp:MICPUCDRAFT_50150"/>
<dbReference type="SUPFAM" id="SSF55729">
    <property type="entry name" value="Acyl-CoA N-acyltransferases (Nat)"/>
    <property type="match status" value="1"/>
</dbReference>
<dbReference type="EC" id="2.3.1.48" evidence="2"/>
<dbReference type="OMA" id="WTCDAND"/>
<dbReference type="AlphaFoldDB" id="C1MHE7"/>
<evidence type="ECO:0000313" key="9">
    <source>
        <dbReference type="Proteomes" id="UP000001876"/>
    </source>
</evidence>
<feature type="region of interest" description="Disordered" evidence="6">
    <location>
        <begin position="1"/>
        <end position="34"/>
    </location>
</feature>
<dbReference type="Proteomes" id="UP000001876">
    <property type="component" value="Unassembled WGS sequence"/>
</dbReference>
<reference evidence="8 9" key="1">
    <citation type="journal article" date="2009" name="Science">
        <title>Green evolution and dynamic adaptations revealed by genomes of the marine picoeukaryotes Micromonas.</title>
        <authorList>
            <person name="Worden A.Z."/>
            <person name="Lee J.H."/>
            <person name="Mock T."/>
            <person name="Rouze P."/>
            <person name="Simmons M.P."/>
            <person name="Aerts A.L."/>
            <person name="Allen A.E."/>
            <person name="Cuvelier M.L."/>
            <person name="Derelle E."/>
            <person name="Everett M.V."/>
            <person name="Foulon E."/>
            <person name="Grimwood J."/>
            <person name="Gundlach H."/>
            <person name="Henrissat B."/>
            <person name="Napoli C."/>
            <person name="McDonald S.M."/>
            <person name="Parker M.S."/>
            <person name="Rombauts S."/>
            <person name="Salamov A."/>
            <person name="Von Dassow P."/>
            <person name="Badger J.H."/>
            <person name="Coutinho P.M."/>
            <person name="Demir E."/>
            <person name="Dubchak I."/>
            <person name="Gentemann C."/>
            <person name="Eikrem W."/>
            <person name="Gready J.E."/>
            <person name="John U."/>
            <person name="Lanier W."/>
            <person name="Lindquist E.A."/>
            <person name="Lucas S."/>
            <person name="Mayer K.F."/>
            <person name="Moreau H."/>
            <person name="Not F."/>
            <person name="Otillar R."/>
            <person name="Panaud O."/>
            <person name="Pangilinan J."/>
            <person name="Paulsen I."/>
            <person name="Piegu B."/>
            <person name="Poliakov A."/>
            <person name="Robbens S."/>
            <person name="Schmutz J."/>
            <person name="Toulza E."/>
            <person name="Wyss T."/>
            <person name="Zelensky A."/>
            <person name="Zhou K."/>
            <person name="Armbrust E.V."/>
            <person name="Bhattacharya D."/>
            <person name="Goodenough U.W."/>
            <person name="Van de Peer Y."/>
            <person name="Grigoriev I.V."/>
        </authorList>
    </citation>
    <scope>NUCLEOTIDE SEQUENCE [LARGE SCALE GENOMIC DNA]</scope>
    <source>
        <strain evidence="8 9">CCMP1545</strain>
    </source>
</reference>
<comment type="catalytic activity">
    <reaction evidence="5">
        <text>L-lysyl-[protein] + acetyl-CoA = N(6)-acetyl-L-lysyl-[protein] + CoA + H(+)</text>
        <dbReference type="Rhea" id="RHEA:45948"/>
        <dbReference type="Rhea" id="RHEA-COMP:9752"/>
        <dbReference type="Rhea" id="RHEA-COMP:10731"/>
        <dbReference type="ChEBI" id="CHEBI:15378"/>
        <dbReference type="ChEBI" id="CHEBI:29969"/>
        <dbReference type="ChEBI" id="CHEBI:57287"/>
        <dbReference type="ChEBI" id="CHEBI:57288"/>
        <dbReference type="ChEBI" id="CHEBI:61930"/>
        <dbReference type="EC" id="2.3.1.48"/>
    </reaction>
</comment>
<dbReference type="GO" id="GO:0000781">
    <property type="term" value="C:chromosome, telomeric region"/>
    <property type="evidence" value="ECO:0007669"/>
    <property type="project" value="GOC"/>
</dbReference>
<accession>C1MHE7</accession>
<dbReference type="InterPro" id="IPR017380">
    <property type="entry name" value="Hist_AcTrfase_B-typ_cat-su"/>
</dbReference>
<dbReference type="Gene3D" id="3.90.360.10">
    <property type="entry name" value="Histone acetyl transferase 1 (HAT1), N-terminal domain"/>
    <property type="match status" value="1"/>
</dbReference>